<comment type="caution">
    <text evidence="2">The sequence shown here is derived from an EMBL/GenBank/DDBJ whole genome shotgun (WGS) entry which is preliminary data.</text>
</comment>
<dbReference type="EMBL" id="JAPJDZ010000002">
    <property type="protein sequence ID" value="MDP5134645.1"/>
    <property type="molecule type" value="Genomic_DNA"/>
</dbReference>
<keyword evidence="3" id="KW-1185">Reference proteome</keyword>
<dbReference type="RefSeq" id="WP_305973329.1">
    <property type="nucleotide sequence ID" value="NZ_JAPJDZ010000002.1"/>
</dbReference>
<dbReference type="SUPFAM" id="SSF52788">
    <property type="entry name" value="Phosphotyrosine protein phosphatases I"/>
    <property type="match status" value="1"/>
</dbReference>
<feature type="region of interest" description="Disordered" evidence="1">
    <location>
        <begin position="1"/>
        <end position="20"/>
    </location>
</feature>
<protein>
    <recommendedName>
        <fullName evidence="4">Protein-tyrosine-phosphatase</fullName>
    </recommendedName>
</protein>
<accession>A0ABT9HU48</accession>
<organism evidence="2 3">
    <name type="scientific">Rheinheimera baltica</name>
    <dbReference type="NCBI Taxonomy" id="67576"/>
    <lineage>
        <taxon>Bacteria</taxon>
        <taxon>Pseudomonadati</taxon>
        <taxon>Pseudomonadota</taxon>
        <taxon>Gammaproteobacteria</taxon>
        <taxon>Chromatiales</taxon>
        <taxon>Chromatiaceae</taxon>
        <taxon>Rheinheimera</taxon>
    </lineage>
</organism>
<dbReference type="InterPro" id="IPR036196">
    <property type="entry name" value="Ptyr_pPase_sf"/>
</dbReference>
<evidence type="ECO:0000313" key="2">
    <source>
        <dbReference type="EMBL" id="MDP5134645.1"/>
    </source>
</evidence>
<dbReference type="InterPro" id="IPR016919">
    <property type="entry name" value="UCP029416_PTP"/>
</dbReference>
<evidence type="ECO:0008006" key="4">
    <source>
        <dbReference type="Google" id="ProtNLM"/>
    </source>
</evidence>
<reference evidence="2 3" key="1">
    <citation type="submission" date="2022-11" db="EMBL/GenBank/DDBJ databases">
        <title>Viruses from the air-sea interface of a natural surface slick.</title>
        <authorList>
            <person name="Rahlff J."/>
            <person name="Holmfeldt K."/>
        </authorList>
    </citation>
    <scope>NUCLEOTIDE SEQUENCE [LARGE SCALE GENOMIC DNA]</scope>
    <source>
        <strain evidence="2 3">SMS4</strain>
    </source>
</reference>
<sequence>MATKRSARSAGTSPDAHKTDGAADIHWADIILVMEQKHKNRLTAECSRLLDGKPIHVLDIPDDYKYIAPELVSILQESVAAYLVR</sequence>
<dbReference type="Proteomes" id="UP001231109">
    <property type="component" value="Unassembled WGS sequence"/>
</dbReference>
<proteinExistence type="predicted"/>
<name>A0ABT9HU48_9GAMM</name>
<gene>
    <name evidence="2" type="ORF">ORJ04_01610</name>
</gene>
<dbReference type="PIRSF" id="PIRSF029416">
    <property type="entry name" value="UCP029416_PTP"/>
    <property type="match status" value="1"/>
</dbReference>
<evidence type="ECO:0000313" key="3">
    <source>
        <dbReference type="Proteomes" id="UP001231109"/>
    </source>
</evidence>
<evidence type="ECO:0000256" key="1">
    <source>
        <dbReference type="SAM" id="MobiDB-lite"/>
    </source>
</evidence>